<evidence type="ECO:0000313" key="2">
    <source>
        <dbReference type="EMBL" id="KAA1123761.1"/>
    </source>
</evidence>
<sequence>MTFSTEVVLNNNILWKRVVFTSIERAIRDIIGPVVERSVTIANISTREMILKDFAMEGKEDQMRTSAHMMVKNLAGSLALVTTKEPLRNQILVNIRSLSIQNGFPEHNVSDEEIQQVTADNLDVACQVIEKVATDKAILEIDNSLASAYEARRRHREVSDLAYLKLIDTQADV</sequence>
<feature type="domain" description="CCR4-NOT transcription complex subunit 1" evidence="1">
    <location>
        <begin position="15"/>
        <end position="156"/>
    </location>
</feature>
<evidence type="ECO:0000313" key="3">
    <source>
        <dbReference type="Proteomes" id="UP000325313"/>
    </source>
</evidence>
<dbReference type="GO" id="GO:0060090">
    <property type="term" value="F:molecular adaptor activity"/>
    <property type="evidence" value="ECO:0007669"/>
    <property type="project" value="TreeGrafter"/>
</dbReference>
<proteinExistence type="predicted"/>
<dbReference type="Pfam" id="PF12842">
    <property type="entry name" value="DUF3819"/>
    <property type="match status" value="1"/>
</dbReference>
<dbReference type="Proteomes" id="UP000325313">
    <property type="component" value="Unassembled WGS sequence"/>
</dbReference>
<protein>
    <recommendedName>
        <fullName evidence="1">CCR4-NOT transcription complex subunit 1 domain-containing protein</fullName>
    </recommendedName>
</protein>
<dbReference type="EMBL" id="VDEP01000206">
    <property type="protein sequence ID" value="KAA1123761.1"/>
    <property type="molecule type" value="Genomic_DNA"/>
</dbReference>
<dbReference type="PANTHER" id="PTHR13162:SF8">
    <property type="entry name" value="CCR4-NOT TRANSCRIPTION COMPLEX SUBUNIT 1"/>
    <property type="match status" value="1"/>
</dbReference>
<reference evidence="2 3" key="1">
    <citation type="submission" date="2019-05" db="EMBL/GenBank/DDBJ databases">
        <title>Emergence of the Ug99 lineage of the wheat stem rust pathogen through somatic hybridization.</title>
        <authorList>
            <person name="Li F."/>
            <person name="Upadhyaya N.M."/>
            <person name="Sperschneider J."/>
            <person name="Matny O."/>
            <person name="Nguyen-Phuc H."/>
            <person name="Mago R."/>
            <person name="Raley C."/>
            <person name="Miller M.E."/>
            <person name="Silverstein K.A.T."/>
            <person name="Henningsen E."/>
            <person name="Hirsch C.D."/>
            <person name="Visser B."/>
            <person name="Pretorius Z.A."/>
            <person name="Steffenson B.J."/>
            <person name="Schwessinger B."/>
            <person name="Dodds P.N."/>
            <person name="Figueroa M."/>
        </authorList>
    </citation>
    <scope>NUCLEOTIDE SEQUENCE [LARGE SCALE GENOMIC DNA]</scope>
    <source>
        <strain evidence="2 3">Ug99</strain>
    </source>
</reference>
<dbReference type="GO" id="GO:0017148">
    <property type="term" value="P:negative regulation of translation"/>
    <property type="evidence" value="ECO:0007669"/>
    <property type="project" value="InterPro"/>
</dbReference>
<dbReference type="GO" id="GO:0000932">
    <property type="term" value="C:P-body"/>
    <property type="evidence" value="ECO:0007669"/>
    <property type="project" value="TreeGrafter"/>
</dbReference>
<accession>A0A5B0RD50</accession>
<dbReference type="PANTHER" id="PTHR13162">
    <property type="entry name" value="CCR4-NOT TRANSCRIPTION COMPLEX"/>
    <property type="match status" value="1"/>
</dbReference>
<dbReference type="AlphaFoldDB" id="A0A5B0RD50"/>
<dbReference type="InterPro" id="IPR040398">
    <property type="entry name" value="Not1"/>
</dbReference>
<dbReference type="GO" id="GO:0000288">
    <property type="term" value="P:nuclear-transcribed mRNA catabolic process, deadenylation-dependent decay"/>
    <property type="evidence" value="ECO:0007669"/>
    <property type="project" value="TreeGrafter"/>
</dbReference>
<dbReference type="InterPro" id="IPR024557">
    <property type="entry name" value="CNOT1_dom_4"/>
</dbReference>
<gene>
    <name evidence="2" type="ORF">PGTUg99_015276</name>
</gene>
<name>A0A5B0RD50_PUCGR</name>
<dbReference type="GO" id="GO:0030015">
    <property type="term" value="C:CCR4-NOT core complex"/>
    <property type="evidence" value="ECO:0007669"/>
    <property type="project" value="InterPro"/>
</dbReference>
<organism evidence="2 3">
    <name type="scientific">Puccinia graminis f. sp. tritici</name>
    <dbReference type="NCBI Taxonomy" id="56615"/>
    <lineage>
        <taxon>Eukaryota</taxon>
        <taxon>Fungi</taxon>
        <taxon>Dikarya</taxon>
        <taxon>Basidiomycota</taxon>
        <taxon>Pucciniomycotina</taxon>
        <taxon>Pucciniomycetes</taxon>
        <taxon>Pucciniales</taxon>
        <taxon>Pucciniaceae</taxon>
        <taxon>Puccinia</taxon>
    </lineage>
</organism>
<evidence type="ECO:0000259" key="1">
    <source>
        <dbReference type="Pfam" id="PF12842"/>
    </source>
</evidence>
<comment type="caution">
    <text evidence="2">The sequence shown here is derived from an EMBL/GenBank/DDBJ whole genome shotgun (WGS) entry which is preliminary data.</text>
</comment>